<evidence type="ECO:0000313" key="1">
    <source>
        <dbReference type="EMBL" id="KAI5662497.1"/>
    </source>
</evidence>
<accession>A0ACC0APW8</accession>
<reference evidence="2" key="1">
    <citation type="journal article" date="2023" name="Nat. Plants">
        <title>Single-cell RNA sequencing provides a high-resolution roadmap for understanding the multicellular compartmentation of specialized metabolism.</title>
        <authorList>
            <person name="Sun S."/>
            <person name="Shen X."/>
            <person name="Li Y."/>
            <person name="Li Y."/>
            <person name="Wang S."/>
            <person name="Li R."/>
            <person name="Zhang H."/>
            <person name="Shen G."/>
            <person name="Guo B."/>
            <person name="Wei J."/>
            <person name="Xu J."/>
            <person name="St-Pierre B."/>
            <person name="Chen S."/>
            <person name="Sun C."/>
        </authorList>
    </citation>
    <scope>NUCLEOTIDE SEQUENCE [LARGE SCALE GENOMIC DNA]</scope>
</reference>
<sequence length="140" mass="16835">MLPVVPVAKEGEGEEEEEEEEEGELGQWWRQSGRGNWRRQLCEGCRRRRRRRRKKKKEKKKKMERRRRRRRRTSMEAAARGQQEGQWWWCSRAEVPLICYEIVEYHHLERVMRQFARSSDMATGMIQGPPSSSTQIASFA</sequence>
<organism evidence="1 2">
    <name type="scientific">Catharanthus roseus</name>
    <name type="common">Madagascar periwinkle</name>
    <name type="synonym">Vinca rosea</name>
    <dbReference type="NCBI Taxonomy" id="4058"/>
    <lineage>
        <taxon>Eukaryota</taxon>
        <taxon>Viridiplantae</taxon>
        <taxon>Streptophyta</taxon>
        <taxon>Embryophyta</taxon>
        <taxon>Tracheophyta</taxon>
        <taxon>Spermatophyta</taxon>
        <taxon>Magnoliopsida</taxon>
        <taxon>eudicotyledons</taxon>
        <taxon>Gunneridae</taxon>
        <taxon>Pentapetalae</taxon>
        <taxon>asterids</taxon>
        <taxon>lamiids</taxon>
        <taxon>Gentianales</taxon>
        <taxon>Apocynaceae</taxon>
        <taxon>Rauvolfioideae</taxon>
        <taxon>Vinceae</taxon>
        <taxon>Catharanthinae</taxon>
        <taxon>Catharanthus</taxon>
    </lineage>
</organism>
<name>A0ACC0APW8_CATRO</name>
<gene>
    <name evidence="1" type="ORF">M9H77_21820</name>
</gene>
<comment type="caution">
    <text evidence="1">The sequence shown here is derived from an EMBL/GenBank/DDBJ whole genome shotgun (WGS) entry which is preliminary data.</text>
</comment>
<keyword evidence="2" id="KW-1185">Reference proteome</keyword>
<dbReference type="Proteomes" id="UP001060085">
    <property type="component" value="Linkage Group LG05"/>
</dbReference>
<protein>
    <submittedName>
        <fullName evidence="1">Uncharacterized protein</fullName>
    </submittedName>
</protein>
<dbReference type="EMBL" id="CM044705">
    <property type="protein sequence ID" value="KAI5662497.1"/>
    <property type="molecule type" value="Genomic_DNA"/>
</dbReference>
<proteinExistence type="predicted"/>
<evidence type="ECO:0000313" key="2">
    <source>
        <dbReference type="Proteomes" id="UP001060085"/>
    </source>
</evidence>